<evidence type="ECO:0000313" key="9">
    <source>
        <dbReference type="EMBL" id="RDX52563.1"/>
    </source>
</evidence>
<keyword evidence="5" id="KW-0863">Zinc-finger</keyword>
<dbReference type="GO" id="GO:0006508">
    <property type="term" value="P:proteolysis"/>
    <property type="evidence" value="ECO:0007669"/>
    <property type="project" value="UniProtKB-KW"/>
</dbReference>
<dbReference type="SUPFAM" id="SSF54001">
    <property type="entry name" value="Cysteine proteinases"/>
    <property type="match status" value="1"/>
</dbReference>
<dbReference type="GO" id="GO:0016926">
    <property type="term" value="P:protein desumoylation"/>
    <property type="evidence" value="ECO:0007669"/>
    <property type="project" value="TreeGrafter"/>
</dbReference>
<keyword evidence="10" id="KW-1185">Reference proteome</keyword>
<dbReference type="Pfam" id="PF02902">
    <property type="entry name" value="Peptidase_C48"/>
    <property type="match status" value="1"/>
</dbReference>
<organism evidence="9 10">
    <name type="scientific">Lentinus brumalis</name>
    <dbReference type="NCBI Taxonomy" id="2498619"/>
    <lineage>
        <taxon>Eukaryota</taxon>
        <taxon>Fungi</taxon>
        <taxon>Dikarya</taxon>
        <taxon>Basidiomycota</taxon>
        <taxon>Agaricomycotina</taxon>
        <taxon>Agaricomycetes</taxon>
        <taxon>Polyporales</taxon>
        <taxon>Polyporaceae</taxon>
        <taxon>Lentinus</taxon>
    </lineage>
</organism>
<gene>
    <name evidence="9" type="ORF">OH76DRAFT_1480666</name>
</gene>
<dbReference type="Gene3D" id="3.40.395.10">
    <property type="entry name" value="Adenoviral Proteinase, Chain A"/>
    <property type="match status" value="1"/>
</dbReference>
<proteinExistence type="inferred from homology"/>
<feature type="domain" description="Ubiquitin-like protease family profile" evidence="7">
    <location>
        <begin position="1411"/>
        <end position="1606"/>
    </location>
</feature>
<evidence type="ECO:0000259" key="8">
    <source>
        <dbReference type="PROSITE" id="PS50966"/>
    </source>
</evidence>
<name>A0A371DJ57_9APHY</name>
<feature type="region of interest" description="Disordered" evidence="6">
    <location>
        <begin position="250"/>
        <end position="312"/>
    </location>
</feature>
<dbReference type="GO" id="GO:0005634">
    <property type="term" value="C:nucleus"/>
    <property type="evidence" value="ECO:0007669"/>
    <property type="project" value="TreeGrafter"/>
</dbReference>
<keyword evidence="3" id="KW-0378">Hydrolase</keyword>
<evidence type="ECO:0000256" key="2">
    <source>
        <dbReference type="ARBA" id="ARBA00022670"/>
    </source>
</evidence>
<feature type="region of interest" description="Disordered" evidence="6">
    <location>
        <begin position="959"/>
        <end position="979"/>
    </location>
</feature>
<dbReference type="GO" id="GO:0008270">
    <property type="term" value="F:zinc ion binding"/>
    <property type="evidence" value="ECO:0007669"/>
    <property type="project" value="UniProtKB-KW"/>
</dbReference>
<dbReference type="EMBL" id="KZ857390">
    <property type="protein sequence ID" value="RDX52563.1"/>
    <property type="molecule type" value="Genomic_DNA"/>
</dbReference>
<comment type="similarity">
    <text evidence="1">Belongs to the peptidase C48 family.</text>
</comment>
<sequence>MFVPAGWFGDLRKGRDNMVASLEHLPRLSVTLCAPPPPMRRPALSSFQDTSPSPYHNLNASRWRLCRDEASEAEVAPVATLALAVEYPIERLEATGNSPSDAHQPTGRAALFLQLHEARNITHFEEVAAQKRLPDFLNTPKRDQTWSLVQSVHTHMLFKWFEEQKNDYLCNGFKRAGCVRLTWVGHPGDSPVDARARPFIAEWNSDTHIAAERIERAIRDGRPVVRWKYYCGGVHDYDVEDIARAKAELATEEDGVSVVPMKGGEDDEEDDEESDGESHSEEGAVGEGAEEEGQGAEGADKVGEVGEDSGVRSRWDKCGNKVRLRLEITADDLSKVKIWMKYAHHDATGAQLEGLQPSRYLRLLILERFRVTNARVSMVKKGLQAMLDGNKHDHAASRALKEEVPSIYRPPDYRMFQSAQITNMFKMNRNRERLDRNPIRAVHILARRETDRIYFYTPHNFQVAETLSEFTVAMTDPFSLDSLILNGLARGWALDSSWRNKNENRAAVTFLIAVSEAMHAMPGSVLMSANVRTHTLASYLRATKVKLLERAIAIDKGEVTPEGRTDTELASLREGARLMTDDDYVVCHFMIDKSLAELYAIREVYPGVRIRLCQFHVVQAITRLDCDSGERGAPMRITMELKVQIVYHFRRLQRCRKHDDWPRYVDEFFCNVERAIMAQVAPSDSVTAQSAPKKAAATSSARAPAQSSTPTPADAEKQSYDRARAQWVFIRAYFENNWFTEPWIETFTDIGLPDDGTRDGTWNTNNPMERSFRTFDTVFLENRKNKRADRLVCIVLNDYLPFYHTWRPEDRGPPASMLELDALAWTIWDKGFVRRNADGLTYTVDAPGTGNRRAQTFPRVTRVPPSCPCDYFQQTGKMCAHIKAIVHLETSGPVEEWQEVESLSEKRRLVGGTSRTVTRRMGTDVEHYRQLDRIMERIDELDTRARLQAEEEELHRDIPEPTGTFQSSTPGRPKNITAMQPYRTPTTKRIMDAKARATTSPSPSKVSSRNSKPVIFSKKRGVPKAQRLAHNSTFPRTQAIRNAYLVAVQMAQDSHPSRFSMTTHSASPVNRFVAPASLDGPMTSEEQRMGLFDFVRWKSPDYTFRADEWKFFMDFFNNSVVAQRKGIMFMSSPQAPLATFLEANYCVPHGRFTLTLRVGGYSSVADLIESRAGMIVTHLVFVHLENQHWTLHDHDLTGDDPTTTSWNSLSGHARIDLAEQLTIARMVHKHQPGRNTTVGHQANNTIDPTLLSASSEPSTLLDVPTGLQTDGSSCGFWTVLFAWGILVQFNPHDEAVYDLTVNDLKVMYELLWRTFKESATGLPMSLVQTVFEPFGARLDWQAMPPTFAHRDCMDDTIARLISSSRGQRHRHITSLPEPVVVPPVTERADLAMRLEQFVRAEPKGLWHIGHDKFRTEQLCELQKESMVSGYMIDIALALLLEDLRRGRWDVTFGRNPTASRTPLEKLLVNREWQSYELSAAAGIEKATQGLKPRGDTNLWYNDVNIFELDLLVVPYFWKSSDHWLCAVVDLRAKKISVYDSYFAIRRARRFYRRIFKMLQWEYRQRLGGDLAEAGWQEKAPEPFPNVPQQGNTVNCAIYTIRFVVEIICGRTPCEEGFSFTPEDAQRYRRALSLRVIEADPQRVPAETYTVTPGDGVEVISSVGRNVTGVAEKMSEMVNSESNPFVVPVRSSGNVTPSRTDTISGGEDGSFAATCHGLMDVDPIDSFRAGLRLTSPTSHMTTQTIASGQAANVETIVHAAPSLIVPEAVRVDPLVNPPEVLADTLDPKPSPNALSSMASVDTGTSAVEDVRPTCVEPDVNRTPSSLRIDPASSISAVLPRANASVAAAGPVTPAGGAGHTFASASWVERRKHAIYPQPGEWQMVVYKQAPVAPCPYRVFPAEVIRVDKDKGTVTVRPDASLLWLGCAHASAEWDSTVSNTITTRLSRARTMKLAEWQDMEMSAVAGFEIPPMIWPADLCHDARDRMFAVGWSERRTSLARHLKDQLPGMALTLHGATTGPPLFLATVHDALLANGYDDEGERIRDGTKEEGWYDFYARCTSHPERVEGAWRKLLDAADEAIVRHVAETWYKEQPAGDPSDHMRIKTVCAGGVYLTYAAVALRANIEINAVRPAIEAGRLLRPMSRYELAWEVYQKVRRILEDTHRWVHPGIEVESARILVPKGQ</sequence>
<dbReference type="PANTHER" id="PTHR12606">
    <property type="entry name" value="SENTRIN/SUMO-SPECIFIC PROTEASE"/>
    <property type="match status" value="1"/>
</dbReference>
<keyword evidence="5" id="KW-0862">Zinc</keyword>
<feature type="compositionally biased region" description="Low complexity" evidence="6">
    <location>
        <begin position="687"/>
        <end position="713"/>
    </location>
</feature>
<feature type="compositionally biased region" description="Basic and acidic residues" evidence="6">
    <location>
        <begin position="298"/>
        <end position="312"/>
    </location>
</feature>
<dbReference type="Proteomes" id="UP000256964">
    <property type="component" value="Unassembled WGS sequence"/>
</dbReference>
<evidence type="ECO:0000313" key="10">
    <source>
        <dbReference type="Proteomes" id="UP000256964"/>
    </source>
</evidence>
<keyword evidence="4" id="KW-0788">Thiol protease</keyword>
<evidence type="ECO:0008006" key="11">
    <source>
        <dbReference type="Google" id="ProtNLM"/>
    </source>
</evidence>
<dbReference type="InterPro" id="IPR007527">
    <property type="entry name" value="Znf_SWIM"/>
</dbReference>
<evidence type="ECO:0000256" key="6">
    <source>
        <dbReference type="SAM" id="MobiDB-lite"/>
    </source>
</evidence>
<feature type="region of interest" description="Disordered" evidence="6">
    <location>
        <begin position="1782"/>
        <end position="1807"/>
    </location>
</feature>
<keyword evidence="2" id="KW-0645">Protease</keyword>
<evidence type="ECO:0000256" key="4">
    <source>
        <dbReference type="ARBA" id="ARBA00022807"/>
    </source>
</evidence>
<dbReference type="PROSITE" id="PS50966">
    <property type="entry name" value="ZF_SWIM"/>
    <property type="match status" value="1"/>
</dbReference>
<evidence type="ECO:0000259" key="7">
    <source>
        <dbReference type="PROSITE" id="PS50600"/>
    </source>
</evidence>
<reference evidence="9 10" key="1">
    <citation type="journal article" date="2018" name="Biotechnol. Biofuels">
        <title>Integrative visual omics of the white-rot fungus Polyporus brumalis exposes the biotechnological potential of its oxidative enzymes for delignifying raw plant biomass.</title>
        <authorList>
            <person name="Miyauchi S."/>
            <person name="Rancon A."/>
            <person name="Drula E."/>
            <person name="Hage H."/>
            <person name="Chaduli D."/>
            <person name="Favel A."/>
            <person name="Grisel S."/>
            <person name="Henrissat B."/>
            <person name="Herpoel-Gimbert I."/>
            <person name="Ruiz-Duenas F.J."/>
            <person name="Chevret D."/>
            <person name="Hainaut M."/>
            <person name="Lin J."/>
            <person name="Wang M."/>
            <person name="Pangilinan J."/>
            <person name="Lipzen A."/>
            <person name="Lesage-Meessen L."/>
            <person name="Navarro D."/>
            <person name="Riley R."/>
            <person name="Grigoriev I.V."/>
            <person name="Zhou S."/>
            <person name="Raouche S."/>
            <person name="Rosso M.N."/>
        </authorList>
    </citation>
    <scope>NUCLEOTIDE SEQUENCE [LARGE SCALE GENOMIC DNA]</scope>
    <source>
        <strain evidence="9 10">BRFM 1820</strain>
    </source>
</reference>
<accession>A0A371DJ57</accession>
<dbReference type="STRING" id="139420.A0A371DJ57"/>
<dbReference type="OrthoDB" id="93019at2759"/>
<feature type="compositionally biased region" description="Polar residues" evidence="6">
    <location>
        <begin position="1791"/>
        <end position="1804"/>
    </location>
</feature>
<dbReference type="PROSITE" id="PS50600">
    <property type="entry name" value="ULP_PROTEASE"/>
    <property type="match status" value="1"/>
</dbReference>
<evidence type="ECO:0000256" key="3">
    <source>
        <dbReference type="ARBA" id="ARBA00022801"/>
    </source>
</evidence>
<dbReference type="GO" id="GO:0016929">
    <property type="term" value="F:deSUMOylase activity"/>
    <property type="evidence" value="ECO:0007669"/>
    <property type="project" value="TreeGrafter"/>
</dbReference>
<protein>
    <recommendedName>
        <fullName evidence="11">Ubiquitin-like protease family profile domain-containing protein</fullName>
    </recommendedName>
</protein>
<feature type="region of interest" description="Disordered" evidence="6">
    <location>
        <begin position="687"/>
        <end position="718"/>
    </location>
</feature>
<feature type="compositionally biased region" description="Acidic residues" evidence="6">
    <location>
        <begin position="265"/>
        <end position="275"/>
    </location>
</feature>
<evidence type="ECO:0000256" key="5">
    <source>
        <dbReference type="PROSITE-ProRule" id="PRU00325"/>
    </source>
</evidence>
<evidence type="ECO:0000256" key="1">
    <source>
        <dbReference type="ARBA" id="ARBA00005234"/>
    </source>
</evidence>
<dbReference type="InterPro" id="IPR003653">
    <property type="entry name" value="Peptidase_C48_C"/>
</dbReference>
<keyword evidence="5" id="KW-0479">Metal-binding</keyword>
<feature type="domain" description="SWIM-type" evidence="8">
    <location>
        <begin position="842"/>
        <end position="890"/>
    </location>
</feature>
<dbReference type="InterPro" id="IPR038765">
    <property type="entry name" value="Papain-like_cys_pep_sf"/>
</dbReference>
<dbReference type="PANTHER" id="PTHR12606:SF141">
    <property type="entry name" value="GH15225P-RELATED"/>
    <property type="match status" value="1"/>
</dbReference>